<dbReference type="HOGENOM" id="CLU_272039_0_0_1"/>
<dbReference type="GeneID" id="27721618"/>
<reference evidence="4 5" key="1">
    <citation type="journal article" date="2014" name="Genome Announc.">
        <title>Draft genome sequence of the pathogenic fungus Scedosporium apiospermum.</title>
        <authorList>
            <person name="Vandeputte P."/>
            <person name="Ghamrawi S."/>
            <person name="Rechenmann M."/>
            <person name="Iltis A."/>
            <person name="Giraud S."/>
            <person name="Fleury M."/>
            <person name="Thornton C."/>
            <person name="Delhaes L."/>
            <person name="Meyer W."/>
            <person name="Papon N."/>
            <person name="Bouchara J.P."/>
        </authorList>
    </citation>
    <scope>NUCLEOTIDE SEQUENCE [LARGE SCALE GENOMIC DNA]</scope>
    <source>
        <strain evidence="4 5">IHEM 14462</strain>
    </source>
</reference>
<feature type="compositionally biased region" description="Polar residues" evidence="2">
    <location>
        <begin position="673"/>
        <end position="682"/>
    </location>
</feature>
<dbReference type="CDD" id="cd00180">
    <property type="entry name" value="PKc"/>
    <property type="match status" value="1"/>
</dbReference>
<dbReference type="InterPro" id="IPR013517">
    <property type="entry name" value="FG-GAP"/>
</dbReference>
<dbReference type="InterPro" id="IPR000719">
    <property type="entry name" value="Prot_kinase_dom"/>
</dbReference>
<name>A0A084GCQ1_PSEDA</name>
<dbReference type="SMART" id="SM00220">
    <property type="entry name" value="S_TKc"/>
    <property type="match status" value="1"/>
</dbReference>
<dbReference type="AlphaFoldDB" id="A0A084GCQ1"/>
<accession>A0A084GCQ1</accession>
<dbReference type="OrthoDB" id="4062651at2759"/>
<keyword evidence="5" id="KW-1185">Reference proteome</keyword>
<evidence type="ECO:0000256" key="2">
    <source>
        <dbReference type="SAM" id="MobiDB-lite"/>
    </source>
</evidence>
<keyword evidence="1" id="KW-0732">Signal</keyword>
<dbReference type="InterPro" id="IPR028994">
    <property type="entry name" value="Integrin_alpha_N"/>
</dbReference>
<dbReference type="PANTHER" id="PTHR24359">
    <property type="entry name" value="SERINE/THREONINE-PROTEIN KINASE SBK1"/>
    <property type="match status" value="1"/>
</dbReference>
<dbReference type="PANTHER" id="PTHR24359:SF37">
    <property type="entry name" value="PROTEIN KINASE DOMAIN-CONTAINING PROTEIN"/>
    <property type="match status" value="1"/>
</dbReference>
<evidence type="ECO:0000256" key="1">
    <source>
        <dbReference type="ARBA" id="ARBA00022729"/>
    </source>
</evidence>
<dbReference type="Pfam" id="PF13517">
    <property type="entry name" value="FG-GAP_3"/>
    <property type="match status" value="1"/>
</dbReference>
<proteinExistence type="predicted"/>
<dbReference type="Proteomes" id="UP000028545">
    <property type="component" value="Unassembled WGS sequence"/>
</dbReference>
<dbReference type="GO" id="GO:0004674">
    <property type="term" value="F:protein serine/threonine kinase activity"/>
    <property type="evidence" value="ECO:0007669"/>
    <property type="project" value="TreeGrafter"/>
</dbReference>
<dbReference type="SUPFAM" id="SSF56112">
    <property type="entry name" value="Protein kinase-like (PK-like)"/>
    <property type="match status" value="1"/>
</dbReference>
<feature type="region of interest" description="Disordered" evidence="2">
    <location>
        <begin position="39"/>
        <end position="73"/>
    </location>
</feature>
<evidence type="ECO:0000313" key="4">
    <source>
        <dbReference type="EMBL" id="KEZ45113.1"/>
    </source>
</evidence>
<dbReference type="GO" id="GO:0005524">
    <property type="term" value="F:ATP binding"/>
    <property type="evidence" value="ECO:0007669"/>
    <property type="project" value="InterPro"/>
</dbReference>
<sequence length="1189" mass="133151">MESHSVMAQEDLMASSIKSINAQGARDDKLTLSNGLAETIRANTRRSNRQNNHRDPDRAPRLPSEETTKVVQSSARLIRDSLVPSKKLDGGETEFLPLDRLEEIVTEEQVSCALADMLPASGKPPTFASIARSVVCPVDDTDAERPRHLRTRRQLFAILLLVDKVDTISDFINEGIYDSDLPFILGKDEREGDSIRTLSRMVEGKKQTIELFLRWRDVDMESFHHQQWKVNIPVFHVDEKRNSKEPLHTLSDRAILPFLDVVKAGRGYSGAVHKVEIHPSHHNQPCEPGKKLYYAVKKISSLSQEVNITDINKEVSNLGRFADSDHPHLIKLLWTYKQGDDFHLVFPCADGNLLNFWEKHDSPVKGKTDVGRRAGALWVARQCLGIVEGLSMIHTDDRNGPGETGRKKYGRHGDLKPENILWFQDPDSQAQEGGYNPGALQISDFGFMRFNSSYSRLWINAETVGMTPTYRPPEYDVFRKVSAKSDIWSLGCVFLEFVTWYLDGWEGVSRFRLARADEENHNIIPGDTFFSDLRRPDTGICARAKRSVAKEFEALCEHPDGSDFTDELLMYIKERLLRLEPDKRAECDEIYAQFEMFYEACESRSDYCLSRSKEPPSRKATDLSLLVSREIKLSPQLMSSLRRGHLWLQRQPDLKEEDLDKDLGLREPGASNRILSRSQSDNPMDILEQAAKRENSPDTHESVERSGGVESESTPLTSSLQAAQPNLDNALAPPAAANQSLRIAPVISANNPRMQANTDHFNPQMQETLNESRQKQGKHILSVHIGINVSDLKDNKHPNDKGYNKMVDAWLQSILEANLRGWLKEPVKRTRREAPGEMACLADVDSDGRADITVLYEDGAAARVWKNVDNGRKFESLDAKWAAGLAPRVKVTIEDVDGDGYADYVVVVWDGDTVGMWRNAIGEGRDDNWEDLGTITPSVQGMFLAVNDDGSIRMFKNLGIICGSDSEGTTMCFADLTGDGKDDVISVVAHDRMCLDQPRPGFWDSIGEITTGLPDQDLSTSRMEFANVNGDDKANYLITCGRGAANAYINVNRWGFIESPPETGSGDDSEGGNGPRQDASAPAGYFILSSFIRLESLLLNFHSALNDGQGNIGSRMGKSAELFVSKKEPKLDILIVLDITSIGYASLAASIWNKVIKNRDFSKKRPAHYDTAKDFTNTWHIKASLWPRI</sequence>
<dbReference type="Gene3D" id="3.40.50.1110">
    <property type="entry name" value="SGNH hydrolase"/>
    <property type="match status" value="1"/>
</dbReference>
<dbReference type="KEGG" id="sapo:SAPIO_CDS2546"/>
<dbReference type="InterPro" id="IPR036514">
    <property type="entry name" value="SGNH_hydro_sf"/>
</dbReference>
<feature type="domain" description="Protein kinase" evidence="3">
    <location>
        <begin position="258"/>
        <end position="598"/>
    </location>
</feature>
<dbReference type="Gene3D" id="1.10.510.10">
    <property type="entry name" value="Transferase(Phosphotransferase) domain 1"/>
    <property type="match status" value="1"/>
</dbReference>
<dbReference type="PROSITE" id="PS50011">
    <property type="entry name" value="PROTEIN_KINASE_DOM"/>
    <property type="match status" value="1"/>
</dbReference>
<comment type="caution">
    <text evidence="4">The sequence shown here is derived from an EMBL/GenBank/DDBJ whole genome shotgun (WGS) entry which is preliminary data.</text>
</comment>
<protein>
    <recommendedName>
        <fullName evidence="3">Protein kinase domain-containing protein</fullName>
    </recommendedName>
</protein>
<evidence type="ECO:0000259" key="3">
    <source>
        <dbReference type="PROSITE" id="PS50011"/>
    </source>
</evidence>
<dbReference type="RefSeq" id="XP_016644912.1">
    <property type="nucleotide sequence ID" value="XM_016785536.1"/>
</dbReference>
<evidence type="ECO:0000313" key="5">
    <source>
        <dbReference type="Proteomes" id="UP000028545"/>
    </source>
</evidence>
<dbReference type="EMBL" id="JOWA01000086">
    <property type="protein sequence ID" value="KEZ45113.1"/>
    <property type="molecule type" value="Genomic_DNA"/>
</dbReference>
<feature type="compositionally biased region" description="Basic and acidic residues" evidence="2">
    <location>
        <begin position="690"/>
        <end position="704"/>
    </location>
</feature>
<gene>
    <name evidence="4" type="ORF">SAPIO_CDS2546</name>
</gene>
<dbReference type="VEuPathDB" id="FungiDB:SAPIO_CDS2546"/>
<feature type="region of interest" description="Disordered" evidence="2">
    <location>
        <begin position="659"/>
        <end position="718"/>
    </location>
</feature>
<dbReference type="InterPro" id="IPR011009">
    <property type="entry name" value="Kinase-like_dom_sf"/>
</dbReference>
<feature type="compositionally biased region" description="Basic and acidic residues" evidence="2">
    <location>
        <begin position="52"/>
        <end position="68"/>
    </location>
</feature>
<dbReference type="SUPFAM" id="SSF69318">
    <property type="entry name" value="Integrin alpha N-terminal domain"/>
    <property type="match status" value="1"/>
</dbReference>
<organism evidence="4 5">
    <name type="scientific">Pseudallescheria apiosperma</name>
    <name type="common">Scedosporium apiospermum</name>
    <dbReference type="NCBI Taxonomy" id="563466"/>
    <lineage>
        <taxon>Eukaryota</taxon>
        <taxon>Fungi</taxon>
        <taxon>Dikarya</taxon>
        <taxon>Ascomycota</taxon>
        <taxon>Pezizomycotina</taxon>
        <taxon>Sordariomycetes</taxon>
        <taxon>Hypocreomycetidae</taxon>
        <taxon>Microascales</taxon>
        <taxon>Microascaceae</taxon>
        <taxon>Scedosporium</taxon>
    </lineage>
</organism>
<dbReference type="Pfam" id="PF00069">
    <property type="entry name" value="Pkinase"/>
    <property type="match status" value="1"/>
</dbReference>